<keyword evidence="17" id="KW-1185">Reference proteome</keyword>
<dbReference type="SUPFAM" id="SSF51110">
    <property type="entry name" value="alpha-D-mannose-specific plant lectins"/>
    <property type="match status" value="1"/>
</dbReference>
<evidence type="ECO:0000256" key="11">
    <source>
        <dbReference type="SAM" id="Phobius"/>
    </source>
</evidence>
<dbReference type="Pfam" id="PF08276">
    <property type="entry name" value="PAN_2"/>
    <property type="match status" value="1"/>
</dbReference>
<keyword evidence="4 12" id="KW-0732">Signal</keyword>
<name>A0ABR2AHN6_9ROSI</name>
<dbReference type="CDD" id="cd01098">
    <property type="entry name" value="PAN_AP_plant"/>
    <property type="match status" value="1"/>
</dbReference>
<feature type="domain" description="Apple" evidence="15">
    <location>
        <begin position="338"/>
        <end position="419"/>
    </location>
</feature>
<keyword evidence="6 11" id="KW-1133">Transmembrane helix</keyword>
<dbReference type="PROSITE" id="PS50927">
    <property type="entry name" value="BULB_LECTIN"/>
    <property type="match status" value="1"/>
</dbReference>
<dbReference type="SMART" id="SM00108">
    <property type="entry name" value="B_lectin"/>
    <property type="match status" value="1"/>
</dbReference>
<dbReference type="Pfam" id="PF13855">
    <property type="entry name" value="LRR_8"/>
    <property type="match status" value="2"/>
</dbReference>
<keyword evidence="8" id="KW-1015">Disulfide bond</keyword>
<dbReference type="Pfam" id="PF01453">
    <property type="entry name" value="B_lectin"/>
    <property type="match status" value="1"/>
</dbReference>
<dbReference type="EMBL" id="JBBPBM010000703">
    <property type="protein sequence ID" value="KAK8492776.1"/>
    <property type="molecule type" value="Genomic_DNA"/>
</dbReference>
<dbReference type="InterPro" id="IPR001480">
    <property type="entry name" value="Bulb-type_lectin_dom"/>
</dbReference>
<evidence type="ECO:0000256" key="7">
    <source>
        <dbReference type="ARBA" id="ARBA00023136"/>
    </source>
</evidence>
<evidence type="ECO:0000256" key="9">
    <source>
        <dbReference type="ARBA" id="ARBA00023180"/>
    </source>
</evidence>
<evidence type="ECO:0000259" key="15">
    <source>
        <dbReference type="PROSITE" id="PS50948"/>
    </source>
</evidence>
<dbReference type="CDD" id="cd00028">
    <property type="entry name" value="B_lectin"/>
    <property type="match status" value="1"/>
</dbReference>
<dbReference type="PANTHER" id="PTHR32444:SF234">
    <property type="entry name" value="RECEPTOR-LIKE SERINE_THREONINE-PROTEIN KINASE"/>
    <property type="match status" value="1"/>
</dbReference>
<evidence type="ECO:0000256" key="5">
    <source>
        <dbReference type="ARBA" id="ARBA00022737"/>
    </source>
</evidence>
<evidence type="ECO:0000259" key="14">
    <source>
        <dbReference type="PROSITE" id="PS50927"/>
    </source>
</evidence>
<dbReference type="Gene3D" id="3.30.200.20">
    <property type="entry name" value="Phosphorylase Kinase, domain 1"/>
    <property type="match status" value="1"/>
</dbReference>
<dbReference type="InterPro" id="IPR000719">
    <property type="entry name" value="Prot_kinase_dom"/>
</dbReference>
<dbReference type="Proteomes" id="UP001472677">
    <property type="component" value="Unassembled WGS sequence"/>
</dbReference>
<organism evidence="16 17">
    <name type="scientific">Hibiscus sabdariffa</name>
    <name type="common">roselle</name>
    <dbReference type="NCBI Taxonomy" id="183260"/>
    <lineage>
        <taxon>Eukaryota</taxon>
        <taxon>Viridiplantae</taxon>
        <taxon>Streptophyta</taxon>
        <taxon>Embryophyta</taxon>
        <taxon>Tracheophyta</taxon>
        <taxon>Spermatophyta</taxon>
        <taxon>Magnoliopsida</taxon>
        <taxon>eudicotyledons</taxon>
        <taxon>Gunneridae</taxon>
        <taxon>Pentapetalae</taxon>
        <taxon>rosids</taxon>
        <taxon>malvids</taxon>
        <taxon>Malvales</taxon>
        <taxon>Malvaceae</taxon>
        <taxon>Malvoideae</taxon>
        <taxon>Hibiscus</taxon>
    </lineage>
</organism>
<dbReference type="Pfam" id="PF07714">
    <property type="entry name" value="PK_Tyr_Ser-Thr"/>
    <property type="match status" value="2"/>
</dbReference>
<comment type="subcellular location">
    <subcellularLocation>
        <location evidence="1">Membrane</location>
    </subcellularLocation>
</comment>
<dbReference type="InterPro" id="IPR000858">
    <property type="entry name" value="S_locus_glycoprot_dom"/>
</dbReference>
<dbReference type="InterPro" id="IPR011009">
    <property type="entry name" value="Kinase-like_dom_sf"/>
</dbReference>
<evidence type="ECO:0000256" key="4">
    <source>
        <dbReference type="ARBA" id="ARBA00022729"/>
    </source>
</evidence>
<feature type="domain" description="Protein kinase" evidence="13">
    <location>
        <begin position="501"/>
        <end position="739"/>
    </location>
</feature>
<feature type="coiled-coil region" evidence="10">
    <location>
        <begin position="729"/>
        <end position="763"/>
    </location>
</feature>
<reference evidence="16 17" key="1">
    <citation type="journal article" date="2024" name="G3 (Bethesda)">
        <title>Genome assembly of Hibiscus sabdariffa L. provides insights into metabolisms of medicinal natural products.</title>
        <authorList>
            <person name="Kim T."/>
        </authorList>
    </citation>
    <scope>NUCLEOTIDE SEQUENCE [LARGE SCALE GENOMIC DNA]</scope>
    <source>
        <strain evidence="16">TK-2024</strain>
        <tissue evidence="16">Old leaves</tissue>
    </source>
</reference>
<evidence type="ECO:0000313" key="17">
    <source>
        <dbReference type="Proteomes" id="UP001472677"/>
    </source>
</evidence>
<keyword evidence="9" id="KW-0325">Glycoprotein</keyword>
<keyword evidence="5" id="KW-0677">Repeat</keyword>
<dbReference type="InterPro" id="IPR001245">
    <property type="entry name" value="Ser-Thr/Tyr_kinase_cat_dom"/>
</dbReference>
<comment type="caution">
    <text evidence="16">The sequence shown here is derived from an EMBL/GenBank/DDBJ whole genome shotgun (WGS) entry which is preliminary data.</text>
</comment>
<evidence type="ECO:0000256" key="12">
    <source>
        <dbReference type="SAM" id="SignalP"/>
    </source>
</evidence>
<dbReference type="Gene3D" id="2.90.10.10">
    <property type="entry name" value="Bulb-type lectin domain"/>
    <property type="match status" value="1"/>
</dbReference>
<dbReference type="InterPro" id="IPR001611">
    <property type="entry name" value="Leu-rich_rpt"/>
</dbReference>
<evidence type="ECO:0000256" key="2">
    <source>
        <dbReference type="ARBA" id="ARBA00022614"/>
    </source>
</evidence>
<keyword evidence="3 11" id="KW-0812">Transmembrane</keyword>
<feature type="domain" description="Bulb-type lectin" evidence="14">
    <location>
        <begin position="22"/>
        <end position="143"/>
    </location>
</feature>
<keyword evidence="10" id="KW-0175">Coiled coil</keyword>
<keyword evidence="7 11" id="KW-0472">Membrane</keyword>
<dbReference type="InterPro" id="IPR003609">
    <property type="entry name" value="Pan_app"/>
</dbReference>
<dbReference type="PROSITE" id="PS50011">
    <property type="entry name" value="PROTEIN_KINASE_DOM"/>
    <property type="match status" value="1"/>
</dbReference>
<dbReference type="Pfam" id="PF00954">
    <property type="entry name" value="S_locus_glycop"/>
    <property type="match status" value="1"/>
</dbReference>
<dbReference type="PANTHER" id="PTHR32444">
    <property type="entry name" value="BULB-TYPE LECTIN DOMAIN-CONTAINING PROTEIN"/>
    <property type="match status" value="1"/>
</dbReference>
<evidence type="ECO:0000256" key="10">
    <source>
        <dbReference type="SAM" id="Coils"/>
    </source>
</evidence>
<dbReference type="Gene3D" id="3.80.10.10">
    <property type="entry name" value="Ribonuclease Inhibitor"/>
    <property type="match status" value="1"/>
</dbReference>
<dbReference type="InterPro" id="IPR036426">
    <property type="entry name" value="Bulb-type_lectin_dom_sf"/>
</dbReference>
<dbReference type="SMART" id="SM00369">
    <property type="entry name" value="LRR_TYP"/>
    <property type="match status" value="4"/>
</dbReference>
<evidence type="ECO:0008006" key="18">
    <source>
        <dbReference type="Google" id="ProtNLM"/>
    </source>
</evidence>
<sequence length="1123" mass="126013">MGFYFYSACCLFIIFSKATTAIDTISPSESLSDGRTLISSDGSFALGFFSPGTSKNRYLGIWYNNIPIQNVVWVANRVNPVNDSTGLLKIETSGKIVLRVQNTTAVWSTNTTASVQNPVLQLLDSRNLVVRDGNDSNPENYYWQSFDYPSDTMLPGMKIGIDLRTGLHRILAAWKSWDDPSPGDLTYGVELEGNPEMVLRKGVEKYYRSGLWNGDGFSGSPNLRSNPIFDYDFAWNETEVYYIYFLKNKSVMSRFVLNQTESVRQRYTWNPETQTWKLFSIMPSDYCDRCGLCGPNGNCDNNKLPACQCLTRFKPKLLERWNSSDWSDGCIHSKPLNCQTGDGFIKIGKVKTPDTTNSWVNKTMNLKECRAKCLRNCYCMAYTNLDVTRGGSGCAMWFGDLDDIKQFESDGQDLYIRVSASEAEQKKRAKVKLGIILGTVIAALLGFVLVICYIHRSRRTLKDKVEDKNVNDNENENKDEDEDMELAVFAFGTIVQATDTFSFNNKLGEGGFGPVYKGTLANGQEIAVKRLSKSSGQGLNEFKNEVKLIAKLQHRNLVRLLGCCIHGDERMLIYEYMPNRSLDSFIFDQIRSKMNPKISDFGMVRTFGGEQTHANTNRVVGTYGYMAPEYATDGIFSVKSDVFSFGIVLLEIISGRKNRGFYHANQSGNLIEHAWRLWEEAIPTEDKRNISLLVSSSLGHTRRNQGVSLTNMELLSPLLEVVKCFGRPTSRYVNDHRKLEENMNDLRRKVNDLNIRKQDLELKKGEEIRCRKVVKSEVENCFSRESLGFSSLEELYVSACNVKGSIPAEIGNLSRLILIEIGDNELTGIIPSTIGRLKDLQRLYLSYNNLEGPVPSELCHLNKLAFLSLTSNKLSGQIPACLGDLVSLRKMFLGSNMFSSSMPSTLTGLTDLLNLNLSSNSLSGPLPFDIGKWKVLISMDLSNNQFSGDIPTGVADLKDLTYFSLSNNRITGSIPKSFGDLLSLQFMDLSRNNLSGEIPESLEKLSYLEYFNVSFNRLQGEIPRGGLFGNYSIESFKGNEALCGAPQLHLPNCKVKPLKNSNAKAKLKIYVSLPIASTILMMALIFIILRREKNLKSWIKESISSPQDQVVDTNLLSATGRER</sequence>
<feature type="chain" id="PRO_5045955305" description="Non-specific serine/threonine protein kinase" evidence="12">
    <location>
        <begin position="22"/>
        <end position="1123"/>
    </location>
</feature>
<feature type="transmembrane region" description="Helical" evidence="11">
    <location>
        <begin position="1069"/>
        <end position="1089"/>
    </location>
</feature>
<dbReference type="Pfam" id="PF00560">
    <property type="entry name" value="LRR_1"/>
    <property type="match status" value="3"/>
</dbReference>
<gene>
    <name evidence="16" type="ORF">V6N12_011528</name>
</gene>
<protein>
    <recommendedName>
        <fullName evidence="18">Non-specific serine/threonine protein kinase</fullName>
    </recommendedName>
</protein>
<dbReference type="InterPro" id="IPR032675">
    <property type="entry name" value="LRR_dom_sf"/>
</dbReference>
<dbReference type="PROSITE" id="PS50948">
    <property type="entry name" value="PAN"/>
    <property type="match status" value="1"/>
</dbReference>
<evidence type="ECO:0000256" key="8">
    <source>
        <dbReference type="ARBA" id="ARBA00023157"/>
    </source>
</evidence>
<feature type="transmembrane region" description="Helical" evidence="11">
    <location>
        <begin position="433"/>
        <end position="454"/>
    </location>
</feature>
<evidence type="ECO:0000256" key="1">
    <source>
        <dbReference type="ARBA" id="ARBA00004370"/>
    </source>
</evidence>
<dbReference type="SUPFAM" id="SSF56112">
    <property type="entry name" value="Protein kinase-like (PK-like)"/>
    <property type="match status" value="1"/>
</dbReference>
<dbReference type="Gene3D" id="1.10.510.10">
    <property type="entry name" value="Transferase(Phosphotransferase) domain 1"/>
    <property type="match status" value="1"/>
</dbReference>
<proteinExistence type="predicted"/>
<evidence type="ECO:0000259" key="13">
    <source>
        <dbReference type="PROSITE" id="PS50011"/>
    </source>
</evidence>
<accession>A0ABR2AHN6</accession>
<evidence type="ECO:0000256" key="3">
    <source>
        <dbReference type="ARBA" id="ARBA00022692"/>
    </source>
</evidence>
<dbReference type="SMART" id="SM00473">
    <property type="entry name" value="PAN_AP"/>
    <property type="match status" value="1"/>
</dbReference>
<evidence type="ECO:0000313" key="16">
    <source>
        <dbReference type="EMBL" id="KAK8492776.1"/>
    </source>
</evidence>
<dbReference type="SUPFAM" id="SSF52058">
    <property type="entry name" value="L domain-like"/>
    <property type="match status" value="1"/>
</dbReference>
<dbReference type="InterPro" id="IPR003591">
    <property type="entry name" value="Leu-rich_rpt_typical-subtyp"/>
</dbReference>
<feature type="signal peptide" evidence="12">
    <location>
        <begin position="1"/>
        <end position="21"/>
    </location>
</feature>
<keyword evidence="2" id="KW-0433">Leucine-rich repeat</keyword>
<evidence type="ECO:0000256" key="6">
    <source>
        <dbReference type="ARBA" id="ARBA00022989"/>
    </source>
</evidence>